<reference evidence="2" key="1">
    <citation type="submission" date="2024-07" db="EMBL/GenBank/DDBJ databases">
        <title>Two chromosome-level genome assemblies of Korean endemic species Abeliophyllum distichum and Forsythia ovata (Oleaceae).</title>
        <authorList>
            <person name="Jang H."/>
        </authorList>
    </citation>
    <scope>NUCLEOTIDE SEQUENCE [LARGE SCALE GENOMIC DNA]</scope>
</reference>
<keyword evidence="2" id="KW-1185">Reference proteome</keyword>
<protein>
    <submittedName>
        <fullName evidence="1">Uncharacterized protein</fullName>
    </submittedName>
</protein>
<evidence type="ECO:0000313" key="1">
    <source>
        <dbReference type="EMBL" id="KAL2487925.1"/>
    </source>
</evidence>
<dbReference type="AlphaFoldDB" id="A0ABD1RHP8"/>
<evidence type="ECO:0000313" key="2">
    <source>
        <dbReference type="Proteomes" id="UP001604277"/>
    </source>
</evidence>
<name>A0ABD1RHP8_9LAMI</name>
<proteinExistence type="predicted"/>
<organism evidence="1 2">
    <name type="scientific">Forsythia ovata</name>
    <dbReference type="NCBI Taxonomy" id="205694"/>
    <lineage>
        <taxon>Eukaryota</taxon>
        <taxon>Viridiplantae</taxon>
        <taxon>Streptophyta</taxon>
        <taxon>Embryophyta</taxon>
        <taxon>Tracheophyta</taxon>
        <taxon>Spermatophyta</taxon>
        <taxon>Magnoliopsida</taxon>
        <taxon>eudicotyledons</taxon>
        <taxon>Gunneridae</taxon>
        <taxon>Pentapetalae</taxon>
        <taxon>asterids</taxon>
        <taxon>lamiids</taxon>
        <taxon>Lamiales</taxon>
        <taxon>Oleaceae</taxon>
        <taxon>Forsythieae</taxon>
        <taxon>Forsythia</taxon>
    </lineage>
</organism>
<accession>A0ABD1RHP8</accession>
<sequence length="112" mass="12517">MGCYKMGKRRQANSELSKVFIDGIFPNACVISICSGVETVDINLSALFQKILHACLFLVCKVWGVDQTPLKRKGPEGPQDYFSMQLGQANANVNLNKFELDHQHMEQVQLAT</sequence>
<comment type="caution">
    <text evidence="1">The sequence shown here is derived from an EMBL/GenBank/DDBJ whole genome shotgun (WGS) entry which is preliminary data.</text>
</comment>
<gene>
    <name evidence="1" type="ORF">Fot_41217</name>
</gene>
<dbReference type="EMBL" id="JBFOLJ010000012">
    <property type="protein sequence ID" value="KAL2487925.1"/>
    <property type="molecule type" value="Genomic_DNA"/>
</dbReference>
<dbReference type="Proteomes" id="UP001604277">
    <property type="component" value="Unassembled WGS sequence"/>
</dbReference>